<evidence type="ECO:0000256" key="1">
    <source>
        <dbReference type="SAM" id="MobiDB-lite"/>
    </source>
</evidence>
<keyword evidence="3" id="KW-1185">Reference proteome</keyword>
<dbReference type="EMBL" id="CP036279">
    <property type="protein sequence ID" value="QDU60360.1"/>
    <property type="molecule type" value="Genomic_DNA"/>
</dbReference>
<evidence type="ECO:0000313" key="3">
    <source>
        <dbReference type="Proteomes" id="UP000317093"/>
    </source>
</evidence>
<dbReference type="PROSITE" id="PS51257">
    <property type="entry name" value="PROKAR_LIPOPROTEIN"/>
    <property type="match status" value="1"/>
</dbReference>
<dbReference type="RefSeq" id="WP_145256087.1">
    <property type="nucleotide sequence ID" value="NZ_CP036279.1"/>
</dbReference>
<dbReference type="KEGG" id="knv:Pan216_11990"/>
<organism evidence="2 3">
    <name type="scientific">Kolteria novifilia</name>
    <dbReference type="NCBI Taxonomy" id="2527975"/>
    <lineage>
        <taxon>Bacteria</taxon>
        <taxon>Pseudomonadati</taxon>
        <taxon>Planctomycetota</taxon>
        <taxon>Planctomycetia</taxon>
        <taxon>Kolteriales</taxon>
        <taxon>Kolteriaceae</taxon>
        <taxon>Kolteria</taxon>
    </lineage>
</organism>
<gene>
    <name evidence="2" type="ORF">Pan216_11990</name>
</gene>
<feature type="compositionally biased region" description="Basic and acidic residues" evidence="1">
    <location>
        <begin position="28"/>
        <end position="66"/>
    </location>
</feature>
<evidence type="ECO:0000313" key="2">
    <source>
        <dbReference type="EMBL" id="QDU60360.1"/>
    </source>
</evidence>
<accession>A0A518B061</accession>
<proteinExistence type="predicted"/>
<dbReference type="OrthoDB" id="276591at2"/>
<feature type="region of interest" description="Disordered" evidence="1">
    <location>
        <begin position="165"/>
        <end position="185"/>
    </location>
</feature>
<dbReference type="AlphaFoldDB" id="A0A518B061"/>
<dbReference type="Proteomes" id="UP000317093">
    <property type="component" value="Chromosome"/>
</dbReference>
<name>A0A518B061_9BACT</name>
<reference evidence="2 3" key="1">
    <citation type="submission" date="2019-02" db="EMBL/GenBank/DDBJ databases">
        <title>Deep-cultivation of Planctomycetes and their phenomic and genomic characterization uncovers novel biology.</title>
        <authorList>
            <person name="Wiegand S."/>
            <person name="Jogler M."/>
            <person name="Boedeker C."/>
            <person name="Pinto D."/>
            <person name="Vollmers J."/>
            <person name="Rivas-Marin E."/>
            <person name="Kohn T."/>
            <person name="Peeters S.H."/>
            <person name="Heuer A."/>
            <person name="Rast P."/>
            <person name="Oberbeckmann S."/>
            <person name="Bunk B."/>
            <person name="Jeske O."/>
            <person name="Meyerdierks A."/>
            <person name="Storesund J.E."/>
            <person name="Kallscheuer N."/>
            <person name="Luecker S."/>
            <person name="Lage O.M."/>
            <person name="Pohl T."/>
            <person name="Merkel B.J."/>
            <person name="Hornburger P."/>
            <person name="Mueller R.-W."/>
            <person name="Bruemmer F."/>
            <person name="Labrenz M."/>
            <person name="Spormann A.M."/>
            <person name="Op den Camp H."/>
            <person name="Overmann J."/>
            <person name="Amann R."/>
            <person name="Jetten M.S.M."/>
            <person name="Mascher T."/>
            <person name="Medema M.H."/>
            <person name="Devos D.P."/>
            <person name="Kaster A.-K."/>
            <person name="Ovreas L."/>
            <person name="Rohde M."/>
            <person name="Galperin M.Y."/>
            <person name="Jogler C."/>
        </authorList>
    </citation>
    <scope>NUCLEOTIDE SEQUENCE [LARGE SCALE GENOMIC DNA]</scope>
    <source>
        <strain evidence="2 3">Pan216</strain>
    </source>
</reference>
<sequence length="185" mass="20084">MRSFATCLVAASLGLWITGCGEHHHDEDAKATSKADDHDDHGHGHSHDHGHDQEHDHGAHGPHEGELLELGDSGYHAEFVDDPPATKIYLLGKDAKSPLEADVTGVTINVKSGDKAKQFTLKADAKGGDKLYISDDAELTYLLGSDDADARVRVDIGEKSYVAELHLDEHDEHDDHDEEAPSTKN</sequence>
<feature type="compositionally biased region" description="Acidic residues" evidence="1">
    <location>
        <begin position="171"/>
        <end position="185"/>
    </location>
</feature>
<protein>
    <submittedName>
        <fullName evidence="2">Uncharacterized protein</fullName>
    </submittedName>
</protein>
<feature type="region of interest" description="Disordered" evidence="1">
    <location>
        <begin position="28"/>
        <end position="68"/>
    </location>
</feature>